<sequence length="123" mass="13512">MSYVSALSSSAYAGVRRVLAGPANVSVKYKPVFSNSMQYDGSLDRDGSQLKQLLAQCNVLCAEMVYRQRNYIWKLQLEPSILENGCNKDLNVPNGKSQASSAGKFLEAESLLKGSRMIEDQQG</sequence>
<dbReference type="AlphaFoldDB" id="A0A2Z6MCR8"/>
<evidence type="ECO:0000313" key="1">
    <source>
        <dbReference type="EMBL" id="GAU11098.1"/>
    </source>
</evidence>
<dbReference type="Proteomes" id="UP000242715">
    <property type="component" value="Unassembled WGS sequence"/>
</dbReference>
<proteinExistence type="predicted"/>
<organism evidence="1 2">
    <name type="scientific">Trifolium subterraneum</name>
    <name type="common">Subterranean clover</name>
    <dbReference type="NCBI Taxonomy" id="3900"/>
    <lineage>
        <taxon>Eukaryota</taxon>
        <taxon>Viridiplantae</taxon>
        <taxon>Streptophyta</taxon>
        <taxon>Embryophyta</taxon>
        <taxon>Tracheophyta</taxon>
        <taxon>Spermatophyta</taxon>
        <taxon>Magnoliopsida</taxon>
        <taxon>eudicotyledons</taxon>
        <taxon>Gunneridae</taxon>
        <taxon>Pentapetalae</taxon>
        <taxon>rosids</taxon>
        <taxon>fabids</taxon>
        <taxon>Fabales</taxon>
        <taxon>Fabaceae</taxon>
        <taxon>Papilionoideae</taxon>
        <taxon>50 kb inversion clade</taxon>
        <taxon>NPAAA clade</taxon>
        <taxon>Hologalegina</taxon>
        <taxon>IRL clade</taxon>
        <taxon>Trifolieae</taxon>
        <taxon>Trifolium</taxon>
    </lineage>
</organism>
<reference evidence="2" key="1">
    <citation type="journal article" date="2017" name="Front. Plant Sci.">
        <title>Climate Clever Clovers: New Paradigm to Reduce the Environmental Footprint of Ruminants by Breeding Low Methanogenic Forages Utilizing Haplotype Variation.</title>
        <authorList>
            <person name="Kaur P."/>
            <person name="Appels R."/>
            <person name="Bayer P.E."/>
            <person name="Keeble-Gagnere G."/>
            <person name="Wang J."/>
            <person name="Hirakawa H."/>
            <person name="Shirasawa K."/>
            <person name="Vercoe P."/>
            <person name="Stefanova K."/>
            <person name="Durmic Z."/>
            <person name="Nichols P."/>
            <person name="Revell C."/>
            <person name="Isobe S.N."/>
            <person name="Edwards D."/>
            <person name="Erskine W."/>
        </authorList>
    </citation>
    <scope>NUCLEOTIDE SEQUENCE [LARGE SCALE GENOMIC DNA]</scope>
    <source>
        <strain evidence="2">cv. Daliak</strain>
    </source>
</reference>
<accession>A0A2Z6MCR8</accession>
<gene>
    <name evidence="1" type="ORF">TSUD_197220</name>
</gene>
<evidence type="ECO:0000313" key="2">
    <source>
        <dbReference type="Proteomes" id="UP000242715"/>
    </source>
</evidence>
<name>A0A2Z6MCR8_TRISU</name>
<dbReference type="EMBL" id="DF973113">
    <property type="protein sequence ID" value="GAU11098.1"/>
    <property type="molecule type" value="Genomic_DNA"/>
</dbReference>
<keyword evidence="2" id="KW-1185">Reference proteome</keyword>
<protein>
    <submittedName>
        <fullName evidence="1">Uncharacterized protein</fullName>
    </submittedName>
</protein>